<comment type="cofactor">
    <cofactor evidence="5">
        <name>heme</name>
        <dbReference type="ChEBI" id="CHEBI:30413"/>
    </cofactor>
</comment>
<feature type="transmembrane region" description="Helical" evidence="7">
    <location>
        <begin position="6"/>
        <end position="27"/>
    </location>
</feature>
<accession>A0A8B8JS44</accession>
<dbReference type="FunFam" id="1.10.630.10:FF:000007">
    <property type="entry name" value="Cytochrome P450 76C4"/>
    <property type="match status" value="1"/>
</dbReference>
<dbReference type="GO" id="GO:0005506">
    <property type="term" value="F:iron ion binding"/>
    <property type="evidence" value="ECO:0007669"/>
    <property type="project" value="InterPro"/>
</dbReference>
<proteinExistence type="inferred from homology"/>
<evidence type="ECO:0000313" key="9">
    <source>
        <dbReference type="RefSeq" id="XP_027334307.1"/>
    </source>
</evidence>
<evidence type="ECO:0000256" key="4">
    <source>
        <dbReference type="ARBA" id="ARBA00023004"/>
    </source>
</evidence>
<evidence type="ECO:0000256" key="1">
    <source>
        <dbReference type="ARBA" id="ARBA00010617"/>
    </source>
</evidence>
<dbReference type="GO" id="GO:0016705">
    <property type="term" value="F:oxidoreductase activity, acting on paired donors, with incorporation or reduction of molecular oxygen"/>
    <property type="evidence" value="ECO:0007669"/>
    <property type="project" value="InterPro"/>
</dbReference>
<keyword evidence="7" id="KW-1133">Transmembrane helix</keyword>
<dbReference type="PRINTS" id="PR00385">
    <property type="entry name" value="P450"/>
</dbReference>
<dbReference type="Pfam" id="PF00067">
    <property type="entry name" value="p450"/>
    <property type="match status" value="1"/>
</dbReference>
<dbReference type="RefSeq" id="XP_027334307.1">
    <property type="nucleotide sequence ID" value="XM_027478506.1"/>
</dbReference>
<dbReference type="KEGG" id="aprc:113849000"/>
<name>A0A8B8JS44_ABRPR</name>
<dbReference type="Gene3D" id="1.10.630.10">
    <property type="entry name" value="Cytochrome P450"/>
    <property type="match status" value="1"/>
</dbReference>
<dbReference type="InterPro" id="IPR002401">
    <property type="entry name" value="Cyt_P450_E_grp-I"/>
</dbReference>
<dbReference type="GO" id="GO:0004497">
    <property type="term" value="F:monooxygenase activity"/>
    <property type="evidence" value="ECO:0007669"/>
    <property type="project" value="UniProtKB-KW"/>
</dbReference>
<keyword evidence="5 6" id="KW-0349">Heme</keyword>
<dbReference type="OrthoDB" id="3705915at2759"/>
<reference evidence="8" key="1">
    <citation type="journal article" date="2019" name="Toxins">
        <title>Detection of Abrin-Like and Prepropulchellin-Like Toxin Genes and Transcripts Using Whole Genome Sequencing and Full-Length Transcript Sequencing of Abrus precatorius.</title>
        <authorList>
            <person name="Hovde B.T."/>
            <person name="Daligault H.E."/>
            <person name="Hanschen E.R."/>
            <person name="Kunde Y.A."/>
            <person name="Johnson M.B."/>
            <person name="Starkenburg S.R."/>
            <person name="Johnson S.L."/>
        </authorList>
    </citation>
    <scope>NUCLEOTIDE SEQUENCE [LARGE SCALE GENOMIC DNA]</scope>
</reference>
<protein>
    <submittedName>
        <fullName evidence="9">Geraniol 8-hydroxylase-like isoform X1</fullName>
    </submittedName>
</protein>
<dbReference type="InterPro" id="IPR001128">
    <property type="entry name" value="Cyt_P450"/>
</dbReference>
<dbReference type="AlphaFoldDB" id="A0A8B8JS44"/>
<dbReference type="PANTHER" id="PTHR47950">
    <property type="entry name" value="CYTOCHROME P450, FAMILY 76, SUBFAMILY C, POLYPEPTIDE 5-RELATED"/>
    <property type="match status" value="1"/>
</dbReference>
<dbReference type="GO" id="GO:0020037">
    <property type="term" value="F:heme binding"/>
    <property type="evidence" value="ECO:0007669"/>
    <property type="project" value="InterPro"/>
</dbReference>
<feature type="binding site" description="axial binding residue" evidence="5">
    <location>
        <position position="444"/>
    </location>
    <ligand>
        <name>heme</name>
        <dbReference type="ChEBI" id="CHEBI:30413"/>
    </ligand>
    <ligandPart>
        <name>Fe</name>
        <dbReference type="ChEBI" id="CHEBI:18248"/>
    </ligandPart>
</feature>
<evidence type="ECO:0000256" key="3">
    <source>
        <dbReference type="ARBA" id="ARBA00023002"/>
    </source>
</evidence>
<dbReference type="Proteomes" id="UP000694853">
    <property type="component" value="Unplaced"/>
</dbReference>
<sequence>MTMDYLALLPISLACVTIHVFISRLWMKIPKSSKYPPGPRPLPIIGNILELGNQPHQALTKLSQIYGPIMSLKLGNINTIVISSPQIAKEVLQKNDQIFSNRTIPDTVRALDHHILSMVWLPPLTQWRTLRRVCATKVFSSQQLDSTQVFRRRKIQELLNYVEECCNKGQALDIGEASFTIVLNSISNTFFSMDLAHYTSNKSQEFKDLIWGIMLEAGRPNVVDFFPIFRKLDPQGARSRMNSYFIKLISFFDGLIEERLRLRSLEKESKECNDVLDSVLELMLEENSQISRLHISHLFLDLFVAGIDTTASTIEWAMTELLRNPKVQEKVREELQLVFAKGEQLEESNISKLPFLRAVVKETLRLHPPAPFLVPHNSSIEAELGGFMVPKSAQILVNVWAMGRDSSIWTNPNEFMPERFLESGIDFKGQDFELIPFGAGRRICPGLSLAFRTVHIVLASLLFDYDWKLMNGQKSEDVDVSEKFGITLNKAQPLQIIPIKV</sequence>
<reference evidence="9" key="2">
    <citation type="submission" date="2025-08" db="UniProtKB">
        <authorList>
            <consortium name="RefSeq"/>
        </authorList>
    </citation>
    <scope>IDENTIFICATION</scope>
    <source>
        <tissue evidence="9">Young leaves</tissue>
    </source>
</reference>
<keyword evidence="7" id="KW-0472">Membrane</keyword>
<evidence type="ECO:0000313" key="8">
    <source>
        <dbReference type="Proteomes" id="UP000694853"/>
    </source>
</evidence>
<dbReference type="PRINTS" id="PR00463">
    <property type="entry name" value="EP450I"/>
</dbReference>
<evidence type="ECO:0000256" key="5">
    <source>
        <dbReference type="PIRSR" id="PIRSR602401-1"/>
    </source>
</evidence>
<keyword evidence="6" id="KW-0503">Monooxygenase</keyword>
<keyword evidence="4 5" id="KW-0408">Iron</keyword>
<gene>
    <name evidence="9" type="primary">LOC113849000</name>
</gene>
<dbReference type="CDD" id="cd11073">
    <property type="entry name" value="CYP76-like"/>
    <property type="match status" value="1"/>
</dbReference>
<dbReference type="PANTHER" id="PTHR47950:SF30">
    <property type="entry name" value="CYTOCHROME P450 FAMILY PROTEIN"/>
    <property type="match status" value="1"/>
</dbReference>
<evidence type="ECO:0000256" key="6">
    <source>
        <dbReference type="RuleBase" id="RU000461"/>
    </source>
</evidence>
<evidence type="ECO:0000256" key="2">
    <source>
        <dbReference type="ARBA" id="ARBA00022723"/>
    </source>
</evidence>
<organism evidence="8 9">
    <name type="scientific">Abrus precatorius</name>
    <name type="common">Indian licorice</name>
    <name type="synonym">Glycine abrus</name>
    <dbReference type="NCBI Taxonomy" id="3816"/>
    <lineage>
        <taxon>Eukaryota</taxon>
        <taxon>Viridiplantae</taxon>
        <taxon>Streptophyta</taxon>
        <taxon>Embryophyta</taxon>
        <taxon>Tracheophyta</taxon>
        <taxon>Spermatophyta</taxon>
        <taxon>Magnoliopsida</taxon>
        <taxon>eudicotyledons</taxon>
        <taxon>Gunneridae</taxon>
        <taxon>Pentapetalae</taxon>
        <taxon>rosids</taxon>
        <taxon>fabids</taxon>
        <taxon>Fabales</taxon>
        <taxon>Fabaceae</taxon>
        <taxon>Papilionoideae</taxon>
        <taxon>50 kb inversion clade</taxon>
        <taxon>NPAAA clade</taxon>
        <taxon>indigoferoid/millettioid clade</taxon>
        <taxon>Abreae</taxon>
        <taxon>Abrus</taxon>
    </lineage>
</organism>
<dbReference type="InterPro" id="IPR036396">
    <property type="entry name" value="Cyt_P450_sf"/>
</dbReference>
<keyword evidence="2 5" id="KW-0479">Metal-binding</keyword>
<evidence type="ECO:0000256" key="7">
    <source>
        <dbReference type="SAM" id="Phobius"/>
    </source>
</evidence>
<dbReference type="GeneID" id="113849000"/>
<keyword evidence="3 6" id="KW-0560">Oxidoreductase</keyword>
<dbReference type="InterPro" id="IPR017972">
    <property type="entry name" value="Cyt_P450_CS"/>
</dbReference>
<keyword evidence="7" id="KW-0812">Transmembrane</keyword>
<dbReference type="PROSITE" id="PS00086">
    <property type="entry name" value="CYTOCHROME_P450"/>
    <property type="match status" value="1"/>
</dbReference>
<comment type="similarity">
    <text evidence="1 6">Belongs to the cytochrome P450 family.</text>
</comment>
<keyword evidence="8" id="KW-1185">Reference proteome</keyword>
<dbReference type="SUPFAM" id="SSF48264">
    <property type="entry name" value="Cytochrome P450"/>
    <property type="match status" value="1"/>
</dbReference>